<organism evidence="2 3">
    <name type="scientific">Acanthamoeba castellanii (strain ATCC 30010 / Neff)</name>
    <dbReference type="NCBI Taxonomy" id="1257118"/>
    <lineage>
        <taxon>Eukaryota</taxon>
        <taxon>Amoebozoa</taxon>
        <taxon>Discosea</taxon>
        <taxon>Longamoebia</taxon>
        <taxon>Centramoebida</taxon>
        <taxon>Acanthamoebidae</taxon>
        <taxon>Acanthamoeba</taxon>
    </lineage>
</organism>
<feature type="non-terminal residue" evidence="2">
    <location>
        <position position="1"/>
    </location>
</feature>
<protein>
    <submittedName>
        <fullName evidence="2">Uncharacterized protein</fullName>
    </submittedName>
</protein>
<feature type="compositionally biased region" description="Acidic residues" evidence="1">
    <location>
        <begin position="87"/>
        <end position="99"/>
    </location>
</feature>
<proteinExistence type="predicted"/>
<dbReference type="RefSeq" id="XP_004337992.1">
    <property type="nucleotide sequence ID" value="XM_004337944.1"/>
</dbReference>
<keyword evidence="3" id="KW-1185">Reference proteome</keyword>
<accession>L8GS25</accession>
<sequence>WQPPQSSFTLRDGSRWLGDLYSSSSCFTSEGEGTLSLPNGLEKQCILQTGHGRNVHLWTEDGSEKYVLSLETGALAPTDEFKYEQHADDDDDDDADVEEHTDTTMSATTSI</sequence>
<dbReference type="Proteomes" id="UP000011083">
    <property type="component" value="Unassembled WGS sequence"/>
</dbReference>
<feature type="region of interest" description="Disordered" evidence="1">
    <location>
        <begin position="78"/>
        <end position="111"/>
    </location>
</feature>
<evidence type="ECO:0000256" key="1">
    <source>
        <dbReference type="SAM" id="MobiDB-lite"/>
    </source>
</evidence>
<dbReference type="KEGG" id="acan:ACA1_003640"/>
<dbReference type="EMBL" id="KB008011">
    <property type="protein sequence ID" value="ELR15979.1"/>
    <property type="molecule type" value="Genomic_DNA"/>
</dbReference>
<name>L8GS25_ACACF</name>
<dbReference type="GeneID" id="14916648"/>
<dbReference type="AlphaFoldDB" id="L8GS25"/>
<dbReference type="VEuPathDB" id="AmoebaDB:ACA1_003640"/>
<evidence type="ECO:0000313" key="3">
    <source>
        <dbReference type="Proteomes" id="UP000011083"/>
    </source>
</evidence>
<gene>
    <name evidence="2" type="ORF">ACA1_003640</name>
</gene>
<reference evidence="2 3" key="1">
    <citation type="journal article" date="2013" name="Genome Biol.">
        <title>Genome of Acanthamoeba castellanii highlights extensive lateral gene transfer and early evolution of tyrosine kinase signaling.</title>
        <authorList>
            <person name="Clarke M."/>
            <person name="Lohan A.J."/>
            <person name="Liu B."/>
            <person name="Lagkouvardos I."/>
            <person name="Roy S."/>
            <person name="Zafar N."/>
            <person name="Bertelli C."/>
            <person name="Schilde C."/>
            <person name="Kianianmomeni A."/>
            <person name="Burglin T.R."/>
            <person name="Frech C."/>
            <person name="Turcotte B."/>
            <person name="Kopec K.O."/>
            <person name="Synnott J.M."/>
            <person name="Choo C."/>
            <person name="Paponov I."/>
            <person name="Finkler A."/>
            <person name="Soon Heng Tan C."/>
            <person name="Hutchins A.P."/>
            <person name="Weinmeier T."/>
            <person name="Rattei T."/>
            <person name="Chu J.S."/>
            <person name="Gimenez G."/>
            <person name="Irimia M."/>
            <person name="Rigden D.J."/>
            <person name="Fitzpatrick D.A."/>
            <person name="Lorenzo-Morales J."/>
            <person name="Bateman A."/>
            <person name="Chiu C.H."/>
            <person name="Tang P."/>
            <person name="Hegemann P."/>
            <person name="Fromm H."/>
            <person name="Raoult D."/>
            <person name="Greub G."/>
            <person name="Miranda-Saavedra D."/>
            <person name="Chen N."/>
            <person name="Nash P."/>
            <person name="Ginger M.L."/>
            <person name="Horn M."/>
            <person name="Schaap P."/>
            <person name="Caler L."/>
            <person name="Loftus B."/>
        </authorList>
    </citation>
    <scope>NUCLEOTIDE SEQUENCE [LARGE SCALE GENOMIC DNA]</scope>
    <source>
        <strain evidence="2 3">Neff</strain>
    </source>
</reference>
<evidence type="ECO:0000313" key="2">
    <source>
        <dbReference type="EMBL" id="ELR15979.1"/>
    </source>
</evidence>